<keyword evidence="8" id="KW-0391">Immunity</keyword>
<dbReference type="AlphaFoldDB" id="A0A2T7P5I0"/>
<dbReference type="GO" id="GO:0001227">
    <property type="term" value="F:DNA-binding transcription repressor activity, RNA polymerase II-specific"/>
    <property type="evidence" value="ECO:0007669"/>
    <property type="project" value="InterPro"/>
</dbReference>
<dbReference type="PROSITE" id="PS50280">
    <property type="entry name" value="SET"/>
    <property type="match status" value="1"/>
</dbReference>
<feature type="domain" description="C2H2-type" evidence="19">
    <location>
        <begin position="655"/>
        <end position="682"/>
    </location>
</feature>
<dbReference type="FunFam" id="3.30.160.60:FF:001272">
    <property type="entry name" value="Zinc finger protein 683"/>
    <property type="match status" value="1"/>
</dbReference>
<feature type="domain" description="C2H2-type" evidence="19">
    <location>
        <begin position="627"/>
        <end position="654"/>
    </location>
</feature>
<name>A0A2T7P5I0_POMCA</name>
<dbReference type="GO" id="GO:0002250">
    <property type="term" value="P:adaptive immune response"/>
    <property type="evidence" value="ECO:0007669"/>
    <property type="project" value="UniProtKB-KW"/>
</dbReference>
<evidence type="ECO:0000256" key="16">
    <source>
        <dbReference type="ARBA" id="ARBA00078155"/>
    </source>
</evidence>
<reference evidence="21 22" key="1">
    <citation type="submission" date="2018-04" db="EMBL/GenBank/DDBJ databases">
        <title>The genome of golden apple snail Pomacea canaliculata provides insight into stress tolerance and invasive adaptation.</title>
        <authorList>
            <person name="Liu C."/>
            <person name="Liu B."/>
            <person name="Ren Y."/>
            <person name="Zhang Y."/>
            <person name="Wang H."/>
            <person name="Li S."/>
            <person name="Jiang F."/>
            <person name="Yin L."/>
            <person name="Zhang G."/>
            <person name="Qian W."/>
            <person name="Fan W."/>
        </authorList>
    </citation>
    <scope>NUCLEOTIDE SEQUENCE [LARGE SCALE GENOMIC DNA]</scope>
    <source>
        <strain evidence="21">SZHN2017</strain>
        <tissue evidence="21">Muscle</tissue>
    </source>
</reference>
<evidence type="ECO:0000256" key="8">
    <source>
        <dbReference type="ARBA" id="ARBA00022859"/>
    </source>
</evidence>
<evidence type="ECO:0000313" key="22">
    <source>
        <dbReference type="Proteomes" id="UP000245119"/>
    </source>
</evidence>
<dbReference type="InterPro" id="IPR044413">
    <property type="entry name" value="PRDM1_PR-SET"/>
</dbReference>
<comment type="caution">
    <text evidence="21">The sequence shown here is derived from an EMBL/GenBank/DDBJ whole genome shotgun (WGS) entry which is preliminary data.</text>
</comment>
<evidence type="ECO:0000256" key="5">
    <source>
        <dbReference type="ARBA" id="ARBA00022737"/>
    </source>
</evidence>
<feature type="compositionally biased region" description="Low complexity" evidence="18">
    <location>
        <begin position="359"/>
        <end position="369"/>
    </location>
</feature>
<organism evidence="21 22">
    <name type="scientific">Pomacea canaliculata</name>
    <name type="common">Golden apple snail</name>
    <dbReference type="NCBI Taxonomy" id="400727"/>
    <lineage>
        <taxon>Eukaryota</taxon>
        <taxon>Metazoa</taxon>
        <taxon>Spiralia</taxon>
        <taxon>Lophotrochozoa</taxon>
        <taxon>Mollusca</taxon>
        <taxon>Gastropoda</taxon>
        <taxon>Caenogastropoda</taxon>
        <taxon>Architaenioglossa</taxon>
        <taxon>Ampullarioidea</taxon>
        <taxon>Ampullariidae</taxon>
        <taxon>Pomacea</taxon>
    </lineage>
</organism>
<keyword evidence="13" id="KW-0539">Nucleus</keyword>
<evidence type="ECO:0000256" key="17">
    <source>
        <dbReference type="PROSITE-ProRule" id="PRU00042"/>
    </source>
</evidence>
<evidence type="ECO:0000256" key="9">
    <source>
        <dbReference type="ARBA" id="ARBA00023015"/>
    </source>
</evidence>
<evidence type="ECO:0000256" key="10">
    <source>
        <dbReference type="ARBA" id="ARBA00023125"/>
    </source>
</evidence>
<dbReference type="InterPro" id="IPR046341">
    <property type="entry name" value="SET_dom_sf"/>
</dbReference>
<evidence type="ECO:0000256" key="3">
    <source>
        <dbReference type="ARBA" id="ARBA00022588"/>
    </source>
</evidence>
<feature type="region of interest" description="Disordered" evidence="18">
    <location>
        <begin position="780"/>
        <end position="801"/>
    </location>
</feature>
<evidence type="ECO:0000256" key="1">
    <source>
        <dbReference type="ARBA" id="ARBA00004123"/>
    </source>
</evidence>
<feature type="compositionally biased region" description="Low complexity" evidence="18">
    <location>
        <begin position="307"/>
        <end position="316"/>
    </location>
</feature>
<gene>
    <name evidence="21" type="ORF">C0Q70_11247</name>
</gene>
<feature type="region of interest" description="Disordered" evidence="18">
    <location>
        <begin position="244"/>
        <end position="380"/>
    </location>
</feature>
<evidence type="ECO:0000313" key="21">
    <source>
        <dbReference type="EMBL" id="PVD28653.1"/>
    </source>
</evidence>
<dbReference type="GO" id="GO:0045165">
    <property type="term" value="P:cell fate commitment"/>
    <property type="evidence" value="ECO:0007669"/>
    <property type="project" value="TreeGrafter"/>
</dbReference>
<dbReference type="GO" id="GO:0002682">
    <property type="term" value="P:regulation of immune system process"/>
    <property type="evidence" value="ECO:0007669"/>
    <property type="project" value="UniProtKB-ARBA"/>
</dbReference>
<dbReference type="FunFam" id="3.30.160.60:FF:000833">
    <property type="entry name" value="PR domain zinc finger protein"/>
    <property type="match status" value="1"/>
</dbReference>
<keyword evidence="5" id="KW-0677">Repeat</keyword>
<evidence type="ECO:0000256" key="4">
    <source>
        <dbReference type="ARBA" id="ARBA00022723"/>
    </source>
</evidence>
<feature type="compositionally biased region" description="Polar residues" evidence="18">
    <location>
        <begin position="786"/>
        <end position="796"/>
    </location>
</feature>
<dbReference type="InterPro" id="IPR001214">
    <property type="entry name" value="SET_dom"/>
</dbReference>
<evidence type="ECO:0000256" key="7">
    <source>
        <dbReference type="ARBA" id="ARBA00022833"/>
    </source>
</evidence>
<evidence type="ECO:0000256" key="18">
    <source>
        <dbReference type="SAM" id="MobiDB-lite"/>
    </source>
</evidence>
<dbReference type="GO" id="GO:0005634">
    <property type="term" value="C:nucleus"/>
    <property type="evidence" value="ECO:0007669"/>
    <property type="project" value="UniProtKB-SubCell"/>
</dbReference>
<dbReference type="GO" id="GO:0045087">
    <property type="term" value="P:innate immune response"/>
    <property type="evidence" value="ECO:0007669"/>
    <property type="project" value="UniProtKB-KW"/>
</dbReference>
<dbReference type="InterPro" id="IPR050331">
    <property type="entry name" value="Zinc_finger"/>
</dbReference>
<keyword evidence="11" id="KW-1064">Adaptive immunity</keyword>
<dbReference type="SMART" id="SM00355">
    <property type="entry name" value="ZnF_C2H2"/>
    <property type="match status" value="5"/>
</dbReference>
<protein>
    <recommendedName>
        <fullName evidence="14">Tissue-resident T-cell transcription regulator protein ZNF683</fullName>
    </recommendedName>
    <alternativeName>
        <fullName evidence="15">Homolog of Blimp-1 in T-cell</fullName>
    </alternativeName>
    <alternativeName>
        <fullName evidence="16">Zinc finger protein 683</fullName>
    </alternativeName>
</protein>
<dbReference type="GO" id="GO:0008270">
    <property type="term" value="F:zinc ion binding"/>
    <property type="evidence" value="ECO:0007669"/>
    <property type="project" value="UniProtKB-KW"/>
</dbReference>
<dbReference type="SUPFAM" id="SSF82199">
    <property type="entry name" value="SET domain"/>
    <property type="match status" value="1"/>
</dbReference>
<dbReference type="GO" id="GO:0051239">
    <property type="term" value="P:regulation of multicellular organismal process"/>
    <property type="evidence" value="ECO:0007669"/>
    <property type="project" value="UniProtKB-ARBA"/>
</dbReference>
<dbReference type="InterPro" id="IPR036236">
    <property type="entry name" value="Znf_C2H2_sf"/>
</dbReference>
<dbReference type="Pfam" id="PF00096">
    <property type="entry name" value="zf-C2H2"/>
    <property type="match status" value="3"/>
</dbReference>
<accession>A0A2T7P5I0</accession>
<dbReference type="STRING" id="400727.A0A2T7P5I0"/>
<keyword evidence="9" id="KW-0805">Transcription regulation</keyword>
<dbReference type="EMBL" id="PZQS01000006">
    <property type="protein sequence ID" value="PVD28653.1"/>
    <property type="molecule type" value="Genomic_DNA"/>
</dbReference>
<dbReference type="PANTHER" id="PTHR16515">
    <property type="entry name" value="PR DOMAIN ZINC FINGER PROTEIN"/>
    <property type="match status" value="1"/>
</dbReference>
<dbReference type="PROSITE" id="PS00028">
    <property type="entry name" value="ZINC_FINGER_C2H2_1"/>
    <property type="match status" value="4"/>
</dbReference>
<dbReference type="FunFam" id="3.30.160.60:FF:000132">
    <property type="entry name" value="PR domain zinc finger protein 1"/>
    <property type="match status" value="1"/>
</dbReference>
<keyword evidence="7" id="KW-0862">Zinc</keyword>
<comment type="similarity">
    <text evidence="2">Belongs to the krueppel C2H2-type zinc-finger protein family.</text>
</comment>
<feature type="compositionally biased region" description="Basic and acidic residues" evidence="18">
    <location>
        <begin position="288"/>
        <end position="297"/>
    </location>
</feature>
<feature type="domain" description="C2H2-type" evidence="19">
    <location>
        <begin position="683"/>
        <end position="710"/>
    </location>
</feature>
<dbReference type="SMART" id="SM00317">
    <property type="entry name" value="SET"/>
    <property type="match status" value="1"/>
</dbReference>
<dbReference type="PANTHER" id="PTHR16515:SF59">
    <property type="entry name" value="PR DOMAIN ZINC FINGER PROTEIN 1"/>
    <property type="match status" value="1"/>
</dbReference>
<dbReference type="CDD" id="cd19187">
    <property type="entry name" value="PR-SET_PRDM1"/>
    <property type="match status" value="1"/>
</dbReference>
<keyword evidence="12" id="KW-0804">Transcription</keyword>
<dbReference type="FunFam" id="3.30.160.60:FF:000100">
    <property type="entry name" value="Zinc finger 45-like"/>
    <property type="match status" value="1"/>
</dbReference>
<comment type="subcellular location">
    <subcellularLocation>
        <location evidence="1">Nucleus</location>
    </subcellularLocation>
</comment>
<dbReference type="InterPro" id="IPR016608">
    <property type="entry name" value="PRDM1"/>
</dbReference>
<dbReference type="PIRSF" id="PIRSF013212">
    <property type="entry name" value="PRDM1"/>
    <property type="match status" value="1"/>
</dbReference>
<evidence type="ECO:0000256" key="11">
    <source>
        <dbReference type="ARBA" id="ARBA00023130"/>
    </source>
</evidence>
<feature type="domain" description="SET" evidence="20">
    <location>
        <begin position="106"/>
        <end position="221"/>
    </location>
</feature>
<dbReference type="FunFam" id="3.30.160.60:FF:000262">
    <property type="entry name" value="PR domain zinc finger protein 1"/>
    <property type="match status" value="1"/>
</dbReference>
<keyword evidence="22" id="KW-1185">Reference proteome</keyword>
<dbReference type="Gene3D" id="2.170.270.10">
    <property type="entry name" value="SET domain"/>
    <property type="match status" value="1"/>
</dbReference>
<dbReference type="SUPFAM" id="SSF57667">
    <property type="entry name" value="beta-beta-alpha zinc fingers"/>
    <property type="match status" value="3"/>
</dbReference>
<keyword evidence="3" id="KW-0399">Innate immunity</keyword>
<evidence type="ECO:0000256" key="13">
    <source>
        <dbReference type="ARBA" id="ARBA00023242"/>
    </source>
</evidence>
<evidence type="ECO:0000256" key="12">
    <source>
        <dbReference type="ARBA" id="ARBA00023163"/>
    </source>
</evidence>
<dbReference type="InterPro" id="IPR013087">
    <property type="entry name" value="Znf_C2H2_type"/>
</dbReference>
<keyword evidence="10" id="KW-0238">DNA-binding</keyword>
<dbReference type="Proteomes" id="UP000245119">
    <property type="component" value="Linkage Group LG6"/>
</dbReference>
<feature type="domain" description="C2H2-type" evidence="19">
    <location>
        <begin position="599"/>
        <end position="626"/>
    </location>
</feature>
<proteinExistence type="inferred from homology"/>
<dbReference type="OrthoDB" id="7327383at2759"/>
<evidence type="ECO:0000256" key="2">
    <source>
        <dbReference type="ARBA" id="ARBA00006991"/>
    </source>
</evidence>
<keyword evidence="6 17" id="KW-0863">Zinc-finger</keyword>
<dbReference type="GO" id="GO:0000978">
    <property type="term" value="F:RNA polymerase II cis-regulatory region sequence-specific DNA binding"/>
    <property type="evidence" value="ECO:0007669"/>
    <property type="project" value="TreeGrafter"/>
</dbReference>
<feature type="compositionally biased region" description="Polar residues" evidence="18">
    <location>
        <begin position="335"/>
        <end position="350"/>
    </location>
</feature>
<evidence type="ECO:0000256" key="15">
    <source>
        <dbReference type="ARBA" id="ARBA00075301"/>
    </source>
</evidence>
<sequence>MTKRETLLTTDSECYLRCYCADLLIHPRSYSRGTQSVPSPPLPHTKQRKQMMMVDYFALYSGRSMEESWEPSCLREEEFEEFCVYIVNDRPCETVCTNRAQASLPRNLTLKPSRVKPGALGVWSVDYIPRGTRFGPVTGEVLWDVPRNEDSPRKHHWKIFKNNKVYYHIRTSNTTCSNWVHYVTMAAGPEHNLLACQVDLHIYLYTVKPIPPNVELLAWFSRDYADRINCPLASLRSASCSPVSEEVQGSRQRPHPTLPSPRAASVAHIKGSQSPSTPPAASLTEGAVQREEAERVLDYSVTRRPRSPASRPTSPSLITATEMKSESPNRGDASLVNSCNENTSAQSQRLSPLDPKTPSSPASLPSVSSQKLVHRSPSPPLRNFPVPTRSVHPLPPGQDLDVALFKNMRDRRSERIPMEPEVSAPLVHPSLLSDGKLKGLEPETALSFPTTHYLPLKLPLFPNNFLMERSYSNMLDPLKHESLMSKYFGAAKISSLPPMIMPGHPFQNIYQFSPMYQLTAASQYPGLAHWPMYPPFPTSSNLSHVTSTQHNCPPLTMPTANPSSSEQVLNLSKPKLDTENRGYRTLPYPLRKRDGKMHYECNVCLKTFGQLSNLKVHLRTHTGERPFVCKTCAKGFTQLAHLQKHHLVHTGEKPHECQVCGKRFSSTSNLKTHMRLHSGEKPFACRLCSAKFTQFVHLKLHRRLHTNERPFHCPQCQRKYISASGLKTHWKTGLCVPPESMADYSLLIDTALGLEKDSPDCLHHPDDGVEKYGQSHAPDLTDDDSCLSSEPANGSHSVVCHSDDMDVDGSLDMSLHLKEKEC</sequence>
<evidence type="ECO:0000256" key="14">
    <source>
        <dbReference type="ARBA" id="ARBA00074461"/>
    </source>
</evidence>
<dbReference type="PROSITE" id="PS50157">
    <property type="entry name" value="ZINC_FINGER_C2H2_2"/>
    <property type="match status" value="4"/>
</dbReference>
<evidence type="ECO:0000259" key="20">
    <source>
        <dbReference type="PROSITE" id="PS50280"/>
    </source>
</evidence>
<keyword evidence="4" id="KW-0479">Metal-binding</keyword>
<dbReference type="Pfam" id="PF21549">
    <property type="entry name" value="PRDM2_PR"/>
    <property type="match status" value="1"/>
</dbReference>
<dbReference type="GO" id="GO:0005737">
    <property type="term" value="C:cytoplasm"/>
    <property type="evidence" value="ECO:0007669"/>
    <property type="project" value="TreeGrafter"/>
</dbReference>
<evidence type="ECO:0000256" key="6">
    <source>
        <dbReference type="ARBA" id="ARBA00022771"/>
    </source>
</evidence>
<dbReference type="Gene3D" id="3.30.160.60">
    <property type="entry name" value="Classic Zinc Finger"/>
    <property type="match status" value="5"/>
</dbReference>
<evidence type="ECO:0000259" key="19">
    <source>
        <dbReference type="PROSITE" id="PS50157"/>
    </source>
</evidence>